<evidence type="ECO:0000256" key="6">
    <source>
        <dbReference type="ARBA" id="ARBA00022692"/>
    </source>
</evidence>
<reference evidence="15" key="1">
    <citation type="submission" date="2022-01" db="EMBL/GenBank/DDBJ databases">
        <title>Genome Sequence Resource for Two Populations of Ditylenchus destructor, the Migratory Endoparasitic Phytonematode.</title>
        <authorList>
            <person name="Zhang H."/>
            <person name="Lin R."/>
            <person name="Xie B."/>
        </authorList>
    </citation>
    <scope>NUCLEOTIDE SEQUENCE</scope>
    <source>
        <strain evidence="15">BazhouSP</strain>
    </source>
</reference>
<keyword evidence="8 12" id="KW-1133">Transmembrane helix</keyword>
<keyword evidence="16" id="KW-1185">Reference proteome</keyword>
<dbReference type="PANTHER" id="PTHR48438">
    <property type="entry name" value="ALPHA-(1,3)-FUCOSYLTRANSFERASE C-RELATED"/>
    <property type="match status" value="1"/>
</dbReference>
<dbReference type="Pfam" id="PF00852">
    <property type="entry name" value="Glyco_transf_10"/>
    <property type="match status" value="1"/>
</dbReference>
<feature type="transmembrane region" description="Helical" evidence="12">
    <location>
        <begin position="12"/>
        <end position="33"/>
    </location>
</feature>
<keyword evidence="10 12" id="KW-0472">Membrane</keyword>
<proteinExistence type="inferred from homology"/>
<feature type="domain" description="Fucosyltransferase N-terminal" evidence="14">
    <location>
        <begin position="132"/>
        <end position="227"/>
    </location>
</feature>
<keyword evidence="11" id="KW-0325">Glycoprotein</keyword>
<dbReference type="GO" id="GO:0032580">
    <property type="term" value="C:Golgi cisterna membrane"/>
    <property type="evidence" value="ECO:0007669"/>
    <property type="project" value="UniProtKB-SubCell"/>
</dbReference>
<dbReference type="EMBL" id="JAKKPZ010000006">
    <property type="protein sequence ID" value="KAI1720277.1"/>
    <property type="molecule type" value="Genomic_DNA"/>
</dbReference>
<keyword evidence="5 12" id="KW-0808">Transferase</keyword>
<dbReference type="SUPFAM" id="SSF53756">
    <property type="entry name" value="UDP-Glycosyltransferase/glycogen phosphorylase"/>
    <property type="match status" value="1"/>
</dbReference>
<evidence type="ECO:0000313" key="15">
    <source>
        <dbReference type="EMBL" id="KAI1720277.1"/>
    </source>
</evidence>
<keyword evidence="4 12" id="KW-0328">Glycosyltransferase</keyword>
<evidence type="ECO:0000256" key="1">
    <source>
        <dbReference type="ARBA" id="ARBA00004447"/>
    </source>
</evidence>
<comment type="similarity">
    <text evidence="3 12">Belongs to the glycosyltransferase 10 family.</text>
</comment>
<dbReference type="PANTHER" id="PTHR48438:SF1">
    <property type="entry name" value="ALPHA-(1,3)-FUCOSYLTRANSFERASE C-RELATED"/>
    <property type="match status" value="1"/>
</dbReference>
<dbReference type="Pfam" id="PF17039">
    <property type="entry name" value="Glyco_tran_10_N"/>
    <property type="match status" value="1"/>
</dbReference>
<comment type="caution">
    <text evidence="15">The sequence shown here is derived from an EMBL/GenBank/DDBJ whole genome shotgun (WGS) entry which is preliminary data.</text>
</comment>
<evidence type="ECO:0000256" key="5">
    <source>
        <dbReference type="ARBA" id="ARBA00022679"/>
    </source>
</evidence>
<evidence type="ECO:0000256" key="4">
    <source>
        <dbReference type="ARBA" id="ARBA00022676"/>
    </source>
</evidence>
<evidence type="ECO:0000313" key="16">
    <source>
        <dbReference type="Proteomes" id="UP001201812"/>
    </source>
</evidence>
<dbReference type="InterPro" id="IPR001503">
    <property type="entry name" value="Glyco_trans_10"/>
</dbReference>
<evidence type="ECO:0000256" key="12">
    <source>
        <dbReference type="RuleBase" id="RU003832"/>
    </source>
</evidence>
<evidence type="ECO:0000259" key="13">
    <source>
        <dbReference type="Pfam" id="PF00852"/>
    </source>
</evidence>
<keyword evidence="6 12" id="KW-0812">Transmembrane</keyword>
<evidence type="ECO:0000256" key="8">
    <source>
        <dbReference type="ARBA" id="ARBA00022989"/>
    </source>
</evidence>
<comment type="subcellular location">
    <subcellularLocation>
        <location evidence="1 12">Golgi apparatus</location>
        <location evidence="1 12">Golgi stack membrane</location>
        <topology evidence="1 12">Single-pass type II membrane protein</topology>
    </subcellularLocation>
</comment>
<organism evidence="15 16">
    <name type="scientific">Ditylenchus destructor</name>
    <dbReference type="NCBI Taxonomy" id="166010"/>
    <lineage>
        <taxon>Eukaryota</taxon>
        <taxon>Metazoa</taxon>
        <taxon>Ecdysozoa</taxon>
        <taxon>Nematoda</taxon>
        <taxon>Chromadorea</taxon>
        <taxon>Rhabditida</taxon>
        <taxon>Tylenchina</taxon>
        <taxon>Tylenchomorpha</taxon>
        <taxon>Sphaerularioidea</taxon>
        <taxon>Anguinidae</taxon>
        <taxon>Anguininae</taxon>
        <taxon>Ditylenchus</taxon>
    </lineage>
</organism>
<evidence type="ECO:0000256" key="7">
    <source>
        <dbReference type="ARBA" id="ARBA00022968"/>
    </source>
</evidence>
<evidence type="ECO:0000256" key="2">
    <source>
        <dbReference type="ARBA" id="ARBA00004922"/>
    </source>
</evidence>
<dbReference type="FunFam" id="3.40.50.11660:FF:000002">
    <property type="entry name" value="Alpha-(1,3)-fucosyltransferase"/>
    <property type="match status" value="1"/>
</dbReference>
<evidence type="ECO:0000256" key="3">
    <source>
        <dbReference type="ARBA" id="ARBA00008919"/>
    </source>
</evidence>
<evidence type="ECO:0000256" key="9">
    <source>
        <dbReference type="ARBA" id="ARBA00023034"/>
    </source>
</evidence>
<comment type="pathway">
    <text evidence="2">Protein modification; protein glycosylation.</text>
</comment>
<keyword evidence="9 12" id="KW-0333">Golgi apparatus</keyword>
<dbReference type="InterPro" id="IPR031481">
    <property type="entry name" value="Glyco_tran_10_N"/>
</dbReference>
<dbReference type="Proteomes" id="UP001201812">
    <property type="component" value="Unassembled WGS sequence"/>
</dbReference>
<evidence type="ECO:0000259" key="14">
    <source>
        <dbReference type="Pfam" id="PF17039"/>
    </source>
</evidence>
<evidence type="ECO:0000256" key="11">
    <source>
        <dbReference type="ARBA" id="ARBA00023180"/>
    </source>
</evidence>
<feature type="domain" description="Fucosyltransferase C-terminal" evidence="13">
    <location>
        <begin position="251"/>
        <end position="428"/>
    </location>
</feature>
<accession>A0AAD4NA28</accession>
<name>A0AAD4NA28_9BILA</name>
<keyword evidence="7" id="KW-0735">Signal-anchor</keyword>
<dbReference type="EC" id="2.4.1.-" evidence="12"/>
<sequence>MFAHAHICRWRTYSLVFISLYIILCLFLAKFFVFDGQSTPPQRYKWDKSLPSFVRNSSVPKLNASKSSLTKNSQLLHRIISNIGKARHKSEQTGFSYRIKVNNEDIFAEEILPIPGVLSLQERLNLSTPVQKRSLLLMWDTVFTQENLRGCPDWNCEISTDRSQIEKADAVFFDRASFELKRHPDQYFIYYSQESPANSMPLRDAPKGFFNLSFGFRHDTHGASPYGYSIKLAPNSRRDASHMEKIAMRIRTKTKPIAWFVSHCQTSSGREKIVKALENFIPVDAYGLCGPLKCPKGSDCQDLINTDYYFYFAAENSICKDYITEKLWNQGYNYYVVPIVLKRAVVEPFVPPHSFIAVDDFTTIQGLAHYLKFLMNNTEEYLKYFRWRIDYMTLTLDNNIHPSGERIWGFCQICRLTQLNPRPQLIIKNMGEFWDKSCEEPFELAHRILNKSGFNETIPEDVDLFPAPNNNADYILEYGNNYTGSIRSLWQNTHNAVIL</sequence>
<evidence type="ECO:0000256" key="10">
    <source>
        <dbReference type="ARBA" id="ARBA00023136"/>
    </source>
</evidence>
<gene>
    <name evidence="15" type="ORF">DdX_05662</name>
</gene>
<dbReference type="GO" id="GO:0008417">
    <property type="term" value="F:fucosyltransferase activity"/>
    <property type="evidence" value="ECO:0007669"/>
    <property type="project" value="InterPro"/>
</dbReference>
<dbReference type="AlphaFoldDB" id="A0AAD4NA28"/>
<dbReference type="InterPro" id="IPR038577">
    <property type="entry name" value="GT10-like_C_sf"/>
</dbReference>
<protein>
    <recommendedName>
        <fullName evidence="12">Fucosyltransferase</fullName>
        <ecNumber evidence="12">2.4.1.-</ecNumber>
    </recommendedName>
</protein>
<dbReference type="InterPro" id="IPR055270">
    <property type="entry name" value="Glyco_tran_10_C"/>
</dbReference>
<dbReference type="Gene3D" id="3.40.50.11660">
    <property type="entry name" value="Glycosyl transferase family 10, C-terminal domain"/>
    <property type="match status" value="1"/>
</dbReference>